<dbReference type="AlphaFoldDB" id="A0A1F5V2W3"/>
<dbReference type="Gene3D" id="3.30.310.70">
    <property type="entry name" value="TT1751-like domain"/>
    <property type="match status" value="1"/>
</dbReference>
<evidence type="ECO:0000259" key="1">
    <source>
        <dbReference type="Pfam" id="PF03625"/>
    </source>
</evidence>
<dbReference type="PIRSF" id="PIRSF021774">
    <property type="entry name" value="UCP021774"/>
    <property type="match status" value="1"/>
</dbReference>
<dbReference type="CDD" id="cd14797">
    <property type="entry name" value="DUF302"/>
    <property type="match status" value="1"/>
</dbReference>
<sequence>MGSTDFVYIAETTKSFQEAVIAVRRAAESAKWGILGDYDFSEILAAKGFPQSEQVKSLDICAPAHANRFMSAERLTALCMPCSVLIFTDKGKTKIAAMRPGAVLPQIFLEAASKIGEQAKQIDEEVESIIDQAARG</sequence>
<evidence type="ECO:0000313" key="3">
    <source>
        <dbReference type="Proteomes" id="UP000179157"/>
    </source>
</evidence>
<evidence type="ECO:0000313" key="2">
    <source>
        <dbReference type="EMBL" id="OGF57757.1"/>
    </source>
</evidence>
<dbReference type="EMBL" id="MFGX01000002">
    <property type="protein sequence ID" value="OGF57757.1"/>
    <property type="molecule type" value="Genomic_DNA"/>
</dbReference>
<dbReference type="InterPro" id="IPR016796">
    <property type="entry name" value="UCP021774"/>
</dbReference>
<proteinExistence type="predicted"/>
<dbReference type="Pfam" id="PF03625">
    <property type="entry name" value="DUF302"/>
    <property type="match status" value="1"/>
</dbReference>
<dbReference type="Proteomes" id="UP000179157">
    <property type="component" value="Unassembled WGS sequence"/>
</dbReference>
<comment type="caution">
    <text evidence="2">The sequence shown here is derived from an EMBL/GenBank/DDBJ whole genome shotgun (WGS) entry which is preliminary data.</text>
</comment>
<dbReference type="PANTHER" id="PTHR38342:SF1">
    <property type="entry name" value="SLR5037 PROTEIN"/>
    <property type="match status" value="1"/>
</dbReference>
<name>A0A1F5V2W3_FRAXR</name>
<protein>
    <recommendedName>
        <fullName evidence="1">DUF302 domain-containing protein</fullName>
    </recommendedName>
</protein>
<dbReference type="SUPFAM" id="SSF103247">
    <property type="entry name" value="TT1751-like"/>
    <property type="match status" value="1"/>
</dbReference>
<gene>
    <name evidence="2" type="ORF">A2Z21_07605</name>
</gene>
<dbReference type="PANTHER" id="PTHR38342">
    <property type="entry name" value="SLR5037 PROTEIN"/>
    <property type="match status" value="1"/>
</dbReference>
<organism evidence="2 3">
    <name type="scientific">Fraserbacteria sp. (strain RBG_16_55_9)</name>
    <dbReference type="NCBI Taxonomy" id="1817864"/>
    <lineage>
        <taxon>Bacteria</taxon>
        <taxon>Candidatus Fraseribacteriota</taxon>
    </lineage>
</organism>
<dbReference type="InterPro" id="IPR005180">
    <property type="entry name" value="DUF302"/>
</dbReference>
<accession>A0A1F5V2W3</accession>
<dbReference type="InterPro" id="IPR035923">
    <property type="entry name" value="TT1751-like_sf"/>
</dbReference>
<feature type="domain" description="DUF302" evidence="1">
    <location>
        <begin position="39"/>
        <end position="100"/>
    </location>
</feature>
<reference evidence="2 3" key="1">
    <citation type="journal article" date="2016" name="Nat. Commun.">
        <title>Thousands of microbial genomes shed light on interconnected biogeochemical processes in an aquifer system.</title>
        <authorList>
            <person name="Anantharaman K."/>
            <person name="Brown C.T."/>
            <person name="Hug L.A."/>
            <person name="Sharon I."/>
            <person name="Castelle C.J."/>
            <person name="Probst A.J."/>
            <person name="Thomas B.C."/>
            <person name="Singh A."/>
            <person name="Wilkins M.J."/>
            <person name="Karaoz U."/>
            <person name="Brodie E.L."/>
            <person name="Williams K.H."/>
            <person name="Hubbard S.S."/>
            <person name="Banfield J.F."/>
        </authorList>
    </citation>
    <scope>NUCLEOTIDE SEQUENCE [LARGE SCALE GENOMIC DNA]</scope>
    <source>
        <strain evidence="3">RBG_16_55_9</strain>
    </source>
</reference>